<sequence length="116" mass="13179">MQAIGFTAPLLAGKTEVDRAAMISCWRGERREAYERARRRAGVTREAVFIQPTPNGDVVVVYQEADDIQGALKAQATSDDPFDQWFRDHVREVHGLNLEEGFRPPEQIMDFRVDTS</sequence>
<dbReference type="EMBL" id="CADCSZ010000035">
    <property type="protein sequence ID" value="CAA9219650.1"/>
    <property type="molecule type" value="Genomic_DNA"/>
</dbReference>
<name>A0A6J4HCY6_9ACTN</name>
<accession>A0A6J4HCY6</accession>
<evidence type="ECO:0000313" key="1">
    <source>
        <dbReference type="EMBL" id="CAA9219650.1"/>
    </source>
</evidence>
<gene>
    <name evidence="1" type="ORF">AVDCRST_MAG76-545</name>
</gene>
<protein>
    <submittedName>
        <fullName evidence="1">Uncharacterized protein</fullName>
    </submittedName>
</protein>
<organism evidence="1">
    <name type="scientific">uncultured Acidimicrobiales bacterium</name>
    <dbReference type="NCBI Taxonomy" id="310071"/>
    <lineage>
        <taxon>Bacteria</taxon>
        <taxon>Bacillati</taxon>
        <taxon>Actinomycetota</taxon>
        <taxon>Acidimicrobiia</taxon>
        <taxon>Acidimicrobiales</taxon>
        <taxon>environmental samples</taxon>
    </lineage>
</organism>
<proteinExistence type="predicted"/>
<reference evidence="1" key="1">
    <citation type="submission" date="2020-02" db="EMBL/GenBank/DDBJ databases">
        <authorList>
            <person name="Meier V. D."/>
        </authorList>
    </citation>
    <scope>NUCLEOTIDE SEQUENCE</scope>
    <source>
        <strain evidence="1">AVDCRST_MAG76</strain>
    </source>
</reference>
<dbReference type="AlphaFoldDB" id="A0A6J4HCY6"/>